<keyword evidence="3" id="KW-1185">Reference proteome</keyword>
<evidence type="ECO:0000313" key="2">
    <source>
        <dbReference type="EMBL" id="PLN79478.1"/>
    </source>
</evidence>
<keyword evidence="1" id="KW-0732">Signal</keyword>
<proteinExistence type="predicted"/>
<name>A0A2J5HQE1_9EURO</name>
<evidence type="ECO:0000256" key="1">
    <source>
        <dbReference type="SAM" id="SignalP"/>
    </source>
</evidence>
<sequence length="70" mass="7549">MKLLAVLYAVTFAALVAASRVQEASQDENTNLNCVEDDRGRLHCCPEGESWPGGKHCLCSCMDVNGCVCD</sequence>
<reference evidence="3" key="1">
    <citation type="submission" date="2017-12" db="EMBL/GenBank/DDBJ databases">
        <authorList>
            <consortium name="DOE Joint Genome Institute"/>
            <person name="Mondo S.J."/>
            <person name="Kjaerbolling I."/>
            <person name="Vesth T.C."/>
            <person name="Frisvad J.C."/>
            <person name="Nybo J.L."/>
            <person name="Theobald S."/>
            <person name="Kuo A."/>
            <person name="Bowyer P."/>
            <person name="Matsuda Y."/>
            <person name="Lyhne E.K."/>
            <person name="Kogle M.E."/>
            <person name="Clum A."/>
            <person name="Lipzen A."/>
            <person name="Salamov A."/>
            <person name="Ngan C.Y."/>
            <person name="Daum C."/>
            <person name="Chiniquy J."/>
            <person name="Barry K."/>
            <person name="LaButti K."/>
            <person name="Haridas S."/>
            <person name="Simmons B.A."/>
            <person name="Magnuson J.K."/>
            <person name="Mortensen U.H."/>
            <person name="Larsen T.O."/>
            <person name="Grigoriev I.V."/>
            <person name="Baker S.E."/>
            <person name="Andersen M.R."/>
            <person name="Nordberg H.P."/>
            <person name="Cantor M.N."/>
            <person name="Hua S.X."/>
        </authorList>
    </citation>
    <scope>NUCLEOTIDE SEQUENCE [LARGE SCALE GENOMIC DNA]</scope>
    <source>
        <strain evidence="3">IBT 19404</strain>
    </source>
</reference>
<dbReference type="EMBL" id="KZ559560">
    <property type="protein sequence ID" value="PLN79478.1"/>
    <property type="molecule type" value="Genomic_DNA"/>
</dbReference>
<gene>
    <name evidence="2" type="ORF">BDW42DRAFT_172901</name>
</gene>
<accession>A0A2J5HQE1</accession>
<feature type="signal peptide" evidence="1">
    <location>
        <begin position="1"/>
        <end position="18"/>
    </location>
</feature>
<protein>
    <submittedName>
        <fullName evidence="2">Uncharacterized protein</fullName>
    </submittedName>
</protein>
<dbReference type="Proteomes" id="UP000235023">
    <property type="component" value="Unassembled WGS sequence"/>
</dbReference>
<dbReference type="AlphaFoldDB" id="A0A2J5HQE1"/>
<evidence type="ECO:0000313" key="3">
    <source>
        <dbReference type="Proteomes" id="UP000235023"/>
    </source>
</evidence>
<organism evidence="2 3">
    <name type="scientific">Aspergillus taichungensis</name>
    <dbReference type="NCBI Taxonomy" id="482145"/>
    <lineage>
        <taxon>Eukaryota</taxon>
        <taxon>Fungi</taxon>
        <taxon>Dikarya</taxon>
        <taxon>Ascomycota</taxon>
        <taxon>Pezizomycotina</taxon>
        <taxon>Eurotiomycetes</taxon>
        <taxon>Eurotiomycetidae</taxon>
        <taxon>Eurotiales</taxon>
        <taxon>Aspergillaceae</taxon>
        <taxon>Aspergillus</taxon>
        <taxon>Aspergillus subgen. Circumdati</taxon>
    </lineage>
</organism>
<feature type="chain" id="PRO_5014342085" evidence="1">
    <location>
        <begin position="19"/>
        <end position="70"/>
    </location>
</feature>